<keyword evidence="1" id="KW-0067">ATP-binding</keyword>
<comment type="caution">
    <text evidence="1">The sequence shown here is derived from an EMBL/GenBank/DDBJ whole genome shotgun (WGS) entry which is preliminary data.</text>
</comment>
<keyword evidence="1" id="KW-0547">Nucleotide-binding</keyword>
<name>A0ACC3SFK7_9PEZI</name>
<keyword evidence="1" id="KW-0378">Hydrolase</keyword>
<accession>A0ACC3SFK7</accession>
<keyword evidence="1" id="KW-0347">Helicase</keyword>
<dbReference type="Proteomes" id="UP001320706">
    <property type="component" value="Unassembled WGS sequence"/>
</dbReference>
<reference evidence="1" key="1">
    <citation type="submission" date="2024-02" db="EMBL/GenBank/DDBJ databases">
        <title>Metagenome Assembled Genome of Zalaria obscura JY119.</title>
        <authorList>
            <person name="Vighnesh L."/>
            <person name="Jagadeeshwari U."/>
            <person name="Venkata Ramana C."/>
            <person name="Sasikala C."/>
        </authorList>
    </citation>
    <scope>NUCLEOTIDE SEQUENCE</scope>
    <source>
        <strain evidence="1">JY119</strain>
    </source>
</reference>
<gene>
    <name evidence="1" type="primary">SEN1</name>
    <name evidence="1" type="ORF">M8818_002965</name>
</gene>
<dbReference type="EMBL" id="JAMKPW020000012">
    <property type="protein sequence ID" value="KAK8212800.1"/>
    <property type="molecule type" value="Genomic_DNA"/>
</dbReference>
<organism evidence="1 2">
    <name type="scientific">Zalaria obscura</name>
    <dbReference type="NCBI Taxonomy" id="2024903"/>
    <lineage>
        <taxon>Eukaryota</taxon>
        <taxon>Fungi</taxon>
        <taxon>Dikarya</taxon>
        <taxon>Ascomycota</taxon>
        <taxon>Pezizomycotina</taxon>
        <taxon>Dothideomycetes</taxon>
        <taxon>Dothideomycetidae</taxon>
        <taxon>Dothideales</taxon>
        <taxon>Zalariaceae</taxon>
        <taxon>Zalaria</taxon>
    </lineage>
</organism>
<evidence type="ECO:0000313" key="2">
    <source>
        <dbReference type="Proteomes" id="UP001320706"/>
    </source>
</evidence>
<keyword evidence="2" id="KW-1185">Reference proteome</keyword>
<evidence type="ECO:0000313" key="1">
    <source>
        <dbReference type="EMBL" id="KAK8212800.1"/>
    </source>
</evidence>
<sequence length="2172" mass="241804">MAEIVQQIESLQSLPPELHWFCPRSSSLEENSYYFDEDVNELLTDETEADKTARNAKIAEARSRQKQALVACQILAFDGSDAQPYQEKLKEGLKEQLTRCTVCVREFHRGRSELKQSLEEDYDEGQVGEFLRRFDQMNIERITAGLDSAKERLLVTEPTQRSLAALDKAEMYALFEAMFCGTFLKDEELLSQHFDEPFRLVQTRKKISLSEYSPALTAFVFSRDQFRREWALRGWNKIKRKLTGTVFDCSVKDTLEEAVSRMNITNLDGNLQPIFWSSFRAILEKLDKGLITHHLRALGTNIYPLALDHLQFDNGFTDLVVCIRLLLEKSPEDFWDGFGTVSPQTVVEQIFTSLPFERMMTMTDEEDVLDIILSWIDPLVESIKPANIAPACRSLLQGLMTRFQEEKYSRYASIVCWKKGLRVMNRVLQRMSQTSTSGATVSDMLEVAHGHILDILKDLQKFKGQAAYAEETDLGLEVIQSALALDCSSLAADRETITQRKPLGHDVGISSLQIWKATIRGVYRGEPRLPAKIMSGTRKLLTLEPFPSKQVAALGKTAELWNNALQRISRYVIELLDQLQDFESSDLQDIFKSQESAESFFALLFSGDDQIQQAAATVLRNMSSESSRRAGVKNVLETAYTISLLSISKILRTLARTKVFTPCRAVLKVGMDIISCLCDSSDGILRSKTLTAEETRATEHAWEALWISISTMFESTESWSNTGFDKAMLMDFCRDTMDFADQAFDQYSVIAGALRVAETSSGASEGLEKRLLENPRLAAGHGTKWLRLRDEYLIQKAVSFTCRIMDRLRDAEIELPEDSTLFVEDVALGGKIKTKLTAGQKAELRQALEKHLGHEVTQSPEPDTQRPHKQGSLSSWVTAGATPGTSTSTTKPKKSGIDFDAWRNAPQRKDVDSDGELRRTIASASPTLEMLKARGDFQTSRSSIGPATKKAAQNHKVDANDFRRKRMLEQEEKKRRDAAIIAAAKKNIGGAGAVGAGSGLKGLGVDGKDHSVPKGQGVMVSSDEESEDDEEDDIDAELFGGTTKPAKRQDKAARDAAGAVGIRREARGPVKLQRQIRSAKDMRARLAPDLTPLHKAILSWEFFHDGDYPPKANEWEFKQVASSFRHVGDYQATFQPLLLLEAWQGFVRCREENNNRPYEIRIVNRSSVDAFIELSSSMSHDDNRKVQIGEGDIVLFSRSDKPTESQDVPHCLARVYRIKRQKQHLEILYRVMPGGTMMSSLTPGGSIFGTKLQSITPLEREYGALLGLQYYDLCDEIIKARPSPLLTYTDKQLDPLINNYTVNRAQAKAIRSAVDNDAFTLIQGPPGSGKTKTIVAIVGALLSDTLSSNQIGTRIEPPKPGAFQSVTAASKKLLVCAPSNAAVDELVMRFKEGVKTTKGVHKKINVVRLGRSDAINTNVVDVTMDELVNQRLGTSNGDNKARERTTAIMKEHQAVSEQVRHARERMDSGEVKGEERSKLQDEFNALRRRKTELGAQIDVAKDAETAANRTADINRKRVQQAILDEAHVICATLSGSGHEMFQSLNIEFETVVVDEAAQCVEMSALIPLKYGCAKCILVGDPKQLPPTVFSKEAARFQYEQSLFVRMQGNFPDAVHLLDTQYRMHPDISSFPSATFYDGRLLDGNDMAALRERPWHTSSLLAPYRFFDVQGQHSAAPKGHSLVNYAEIEVAMSLYERLLKDYDSYDFNSKIGIITPYKSQLSELKTRFSNRYGRSVLETVEFNTTDAFQGRESEVIIFSCVRASPAGGIGFLQDIRRMNVGLTRAKSSLWVLGNSQSLMRGQFWNKLVVDAKARDCYTSGDLMGMLRKPSSNFPAAKKKPIVKQMAKQPTTGIDKGLTNNDRSMSATSNSSGRSIPSVKQEIKPELAIKTEVTEDTPTPMEGIRVKLEDKIKSIRSPSATGSNRSSPSLKLEQQDVEMADAASDPRSGTATPLRDDRSMTDSKARSETPVSGEDRKQKSVAPRPATANPPPAAVPRKRKPTGPFMPANRLSQAVTICIWVAVSLTRLLVRWAVSQSWLFRFWCASGNPRFATPADGSTVPNAVRPAYIQRSQHRGLATNHVAYSCVLEHSKRFAIPVPVASVCRACRAALRSQCSYTASLSTLVHMHTPLSARPCFSRESGVIVEHGSLLQGDPSAVDLLACEHRFIRFQAAT</sequence>
<proteinExistence type="predicted"/>
<protein>
    <submittedName>
        <fullName evidence="1">DEAD-box type RNA helicase</fullName>
    </submittedName>
</protein>